<organism evidence="6 7">
    <name type="scientific">Peribacillus faecalis</name>
    <dbReference type="NCBI Taxonomy" id="2772559"/>
    <lineage>
        <taxon>Bacteria</taxon>
        <taxon>Bacillati</taxon>
        <taxon>Bacillota</taxon>
        <taxon>Bacilli</taxon>
        <taxon>Bacillales</taxon>
        <taxon>Bacillaceae</taxon>
        <taxon>Peribacillus</taxon>
    </lineage>
</organism>
<dbReference type="PANTHER" id="PTHR42711:SF5">
    <property type="entry name" value="ABC TRANSPORTER ATP-BINDING PROTEIN NATA"/>
    <property type="match status" value="1"/>
</dbReference>
<evidence type="ECO:0000313" key="6">
    <source>
        <dbReference type="EMBL" id="MBD3108809.1"/>
    </source>
</evidence>
<keyword evidence="3" id="KW-0547">Nucleotide-binding</keyword>
<dbReference type="PROSITE" id="PS50893">
    <property type="entry name" value="ABC_TRANSPORTER_2"/>
    <property type="match status" value="1"/>
</dbReference>
<comment type="caution">
    <text evidence="6">The sequence shown here is derived from an EMBL/GenBank/DDBJ whole genome shotgun (WGS) entry which is preliminary data.</text>
</comment>
<dbReference type="SUPFAM" id="SSF52540">
    <property type="entry name" value="P-loop containing nucleoside triphosphate hydrolases"/>
    <property type="match status" value="1"/>
</dbReference>
<protein>
    <submittedName>
        <fullName evidence="6">ABC transporter ATP-binding protein</fullName>
    </submittedName>
</protein>
<feature type="domain" description="ABC transporter" evidence="5">
    <location>
        <begin position="4"/>
        <end position="229"/>
    </location>
</feature>
<dbReference type="PROSITE" id="PS00211">
    <property type="entry name" value="ABC_TRANSPORTER_1"/>
    <property type="match status" value="1"/>
</dbReference>
<dbReference type="SMART" id="SM00382">
    <property type="entry name" value="AAA"/>
    <property type="match status" value="1"/>
</dbReference>
<dbReference type="InterPro" id="IPR003593">
    <property type="entry name" value="AAA+_ATPase"/>
</dbReference>
<dbReference type="InterPro" id="IPR050763">
    <property type="entry name" value="ABC_transporter_ATP-binding"/>
</dbReference>
<dbReference type="AlphaFoldDB" id="A0A927D0J5"/>
<sequence>MAVIEIENLTKAYGNGKGIFDVSFSVEKEEVFGFLGPNGSGKTTTIRHLMGFSNPQKGRAMINGLDCRRSAAKIQQSLGYIPGEMAFIDNMTGMAFIKFMAEYRGLRDLSKARNLIERFDLNPNGKLKKMSKGMKQKVGIVCAFMHDPEVLILDEPTSGLDPLMQNTFVDLILEEKALGKTILMSSHIFEEVERTCSRIGIIKEGRIVTVDSIEEIKQTKTKKYTITLKDAKSAALFAKETLHVEAIADCDVTVTIKNDMKQFIEVMNKYPVTNIHEVNQSLEEIFLHYYGGERP</sequence>
<dbReference type="RefSeq" id="WP_190998337.1">
    <property type="nucleotide sequence ID" value="NZ_JACXSI010000023.1"/>
</dbReference>
<dbReference type="Pfam" id="PF00005">
    <property type="entry name" value="ABC_tran"/>
    <property type="match status" value="1"/>
</dbReference>
<dbReference type="InterPro" id="IPR003439">
    <property type="entry name" value="ABC_transporter-like_ATP-bd"/>
</dbReference>
<evidence type="ECO:0000256" key="3">
    <source>
        <dbReference type="ARBA" id="ARBA00022741"/>
    </source>
</evidence>
<dbReference type="GO" id="GO:0016887">
    <property type="term" value="F:ATP hydrolysis activity"/>
    <property type="evidence" value="ECO:0007669"/>
    <property type="project" value="InterPro"/>
</dbReference>
<dbReference type="InterPro" id="IPR017871">
    <property type="entry name" value="ABC_transporter-like_CS"/>
</dbReference>
<accession>A0A927D0J5</accession>
<evidence type="ECO:0000256" key="2">
    <source>
        <dbReference type="ARBA" id="ARBA00022448"/>
    </source>
</evidence>
<dbReference type="EMBL" id="JACXSI010000023">
    <property type="protein sequence ID" value="MBD3108809.1"/>
    <property type="molecule type" value="Genomic_DNA"/>
</dbReference>
<evidence type="ECO:0000313" key="7">
    <source>
        <dbReference type="Proteomes" id="UP000602076"/>
    </source>
</evidence>
<comment type="similarity">
    <text evidence="1">Belongs to the ABC transporter superfamily.</text>
</comment>
<proteinExistence type="inferred from homology"/>
<reference evidence="6" key="1">
    <citation type="submission" date="2020-09" db="EMBL/GenBank/DDBJ databases">
        <title>Bacillus faecalis sp. nov., a moderately halophilic bacterium isolated from cow faeces.</title>
        <authorList>
            <person name="Jiang L."/>
            <person name="Lee J."/>
        </authorList>
    </citation>
    <scope>NUCLEOTIDE SEQUENCE</scope>
    <source>
        <strain evidence="6">AGMB 02131</strain>
    </source>
</reference>
<gene>
    <name evidence="6" type="ORF">IEO70_10560</name>
</gene>
<dbReference type="InterPro" id="IPR027417">
    <property type="entry name" value="P-loop_NTPase"/>
</dbReference>
<evidence type="ECO:0000256" key="4">
    <source>
        <dbReference type="ARBA" id="ARBA00022840"/>
    </source>
</evidence>
<name>A0A927D0J5_9BACI</name>
<dbReference type="GO" id="GO:0005524">
    <property type="term" value="F:ATP binding"/>
    <property type="evidence" value="ECO:0007669"/>
    <property type="project" value="UniProtKB-KW"/>
</dbReference>
<evidence type="ECO:0000259" key="5">
    <source>
        <dbReference type="PROSITE" id="PS50893"/>
    </source>
</evidence>
<keyword evidence="2" id="KW-0813">Transport</keyword>
<dbReference type="Proteomes" id="UP000602076">
    <property type="component" value="Unassembled WGS sequence"/>
</dbReference>
<keyword evidence="4 6" id="KW-0067">ATP-binding</keyword>
<dbReference type="CDD" id="cd03230">
    <property type="entry name" value="ABC_DR_subfamily_A"/>
    <property type="match status" value="1"/>
</dbReference>
<dbReference type="Gene3D" id="3.40.50.300">
    <property type="entry name" value="P-loop containing nucleotide triphosphate hydrolases"/>
    <property type="match status" value="1"/>
</dbReference>
<keyword evidence="7" id="KW-1185">Reference proteome</keyword>
<dbReference type="PANTHER" id="PTHR42711">
    <property type="entry name" value="ABC TRANSPORTER ATP-BINDING PROTEIN"/>
    <property type="match status" value="1"/>
</dbReference>
<evidence type="ECO:0000256" key="1">
    <source>
        <dbReference type="ARBA" id="ARBA00005417"/>
    </source>
</evidence>